<comment type="caution">
    <text evidence="8">The sequence shown here is derived from an EMBL/GenBank/DDBJ whole genome shotgun (WGS) entry which is preliminary data.</text>
</comment>
<evidence type="ECO:0000313" key="8">
    <source>
        <dbReference type="EMBL" id="MEQ2193595.1"/>
    </source>
</evidence>
<dbReference type="Pfam" id="PF00520">
    <property type="entry name" value="Ion_trans"/>
    <property type="match status" value="1"/>
</dbReference>
<feature type="domain" description="RyR/IP3R Homology associated" evidence="7">
    <location>
        <begin position="68"/>
        <end position="151"/>
    </location>
</feature>
<dbReference type="Proteomes" id="UP001434883">
    <property type="component" value="Unassembled WGS sequence"/>
</dbReference>
<dbReference type="EMBL" id="JAHRIN010008558">
    <property type="protein sequence ID" value="MEQ2193595.1"/>
    <property type="molecule type" value="Genomic_DNA"/>
</dbReference>
<keyword evidence="4 5" id="KW-0472">Membrane</keyword>
<evidence type="ECO:0000256" key="3">
    <source>
        <dbReference type="ARBA" id="ARBA00022989"/>
    </source>
</evidence>
<name>A0ABV0QCT5_9TELE</name>
<organism evidence="8 9">
    <name type="scientific">Xenoophorus captivus</name>
    <dbReference type="NCBI Taxonomy" id="1517983"/>
    <lineage>
        <taxon>Eukaryota</taxon>
        <taxon>Metazoa</taxon>
        <taxon>Chordata</taxon>
        <taxon>Craniata</taxon>
        <taxon>Vertebrata</taxon>
        <taxon>Euteleostomi</taxon>
        <taxon>Actinopterygii</taxon>
        <taxon>Neopterygii</taxon>
        <taxon>Teleostei</taxon>
        <taxon>Neoteleostei</taxon>
        <taxon>Acanthomorphata</taxon>
        <taxon>Ovalentaria</taxon>
        <taxon>Atherinomorphae</taxon>
        <taxon>Cyprinodontiformes</taxon>
        <taxon>Goodeidae</taxon>
        <taxon>Xenoophorus</taxon>
    </lineage>
</organism>
<dbReference type="InterPro" id="IPR005821">
    <property type="entry name" value="Ion_trans_dom"/>
</dbReference>
<feature type="transmembrane region" description="Helical" evidence="5">
    <location>
        <begin position="373"/>
        <end position="395"/>
    </location>
</feature>
<feature type="domain" description="Ion transport" evidence="6">
    <location>
        <begin position="347"/>
        <end position="400"/>
    </location>
</feature>
<evidence type="ECO:0000313" key="9">
    <source>
        <dbReference type="Proteomes" id="UP001434883"/>
    </source>
</evidence>
<accession>A0ABV0QCT5</accession>
<protein>
    <recommendedName>
        <fullName evidence="10">Inositol 1,4,5-trisphosphate receptor type 2</fullName>
    </recommendedName>
</protein>
<dbReference type="PANTHER" id="PTHR45816">
    <property type="entry name" value="MIR DOMAIN-CONTAINING PROTEIN"/>
    <property type="match status" value="1"/>
</dbReference>
<evidence type="ECO:0008006" key="10">
    <source>
        <dbReference type="Google" id="ProtNLM"/>
    </source>
</evidence>
<dbReference type="Pfam" id="PF08454">
    <property type="entry name" value="RIH_assoc"/>
    <property type="match status" value="1"/>
</dbReference>
<reference evidence="8 9" key="1">
    <citation type="submission" date="2021-06" db="EMBL/GenBank/DDBJ databases">
        <authorList>
            <person name="Palmer J.M."/>
        </authorList>
    </citation>
    <scope>NUCLEOTIDE SEQUENCE [LARGE SCALE GENOMIC DNA]</scope>
    <source>
        <strain evidence="8 9">XC_2019</strain>
        <tissue evidence="8">Muscle</tissue>
    </source>
</reference>
<evidence type="ECO:0000259" key="7">
    <source>
        <dbReference type="Pfam" id="PF08454"/>
    </source>
</evidence>
<feature type="non-terminal residue" evidence="8">
    <location>
        <position position="1"/>
    </location>
</feature>
<comment type="subcellular location">
    <subcellularLocation>
        <location evidence="1">Membrane</location>
        <topology evidence="1">Multi-pass membrane protein</topology>
    </subcellularLocation>
</comment>
<dbReference type="InterPro" id="IPR015925">
    <property type="entry name" value="Ryanodine_IP3_receptor"/>
</dbReference>
<keyword evidence="9" id="KW-1185">Reference proteome</keyword>
<evidence type="ECO:0000259" key="6">
    <source>
        <dbReference type="Pfam" id="PF00520"/>
    </source>
</evidence>
<dbReference type="PANTHER" id="PTHR45816:SF3">
    <property type="entry name" value="INOSITOL 1,4,5-TRISPHOSPHATE RECEPTOR"/>
    <property type="match status" value="1"/>
</dbReference>
<evidence type="ECO:0000256" key="2">
    <source>
        <dbReference type="ARBA" id="ARBA00022692"/>
    </source>
</evidence>
<sequence length="413" mass="47278">KDSSLYMREDMRGQLKEASSATSKAISSYRNESDPDLDFLGQSCEAVGADELEEEPEMSWPIAIMKPNFLRHQHNKTNYNLVCETLQFLDCICGSTTGGLGLLGLYINENNVDLVRQTLETITEYCQGPCHENQTSIAKHESNGIDIIIALIVNSINPLGENRLDLVLDLKNNASKLLLAIMESRHDSENAEKILYKMRPTELVDVMKEAYTQDFEGEEDMDSVGEQIKPRDVGHNIYILAHQQSLRQSFGPGLDNDKDEALQYYAKHTAQIEIVRHDRSMEQIVFPVPNICEYLTEESKNRVFTTTERDDQGSKVNDFFQQFDNLYNEMRWQKKIRSEVRYKSGSLKLFDLVCREETLLNVIKSVTRNGRSIILTAILALFLVYFFSIIGFIFFKNDFQMEVDPLLASGKNF</sequence>
<evidence type="ECO:0000256" key="1">
    <source>
        <dbReference type="ARBA" id="ARBA00004141"/>
    </source>
</evidence>
<dbReference type="InterPro" id="IPR013662">
    <property type="entry name" value="RIH_assoc-dom"/>
</dbReference>
<evidence type="ECO:0000256" key="5">
    <source>
        <dbReference type="SAM" id="Phobius"/>
    </source>
</evidence>
<gene>
    <name evidence="8" type="ORF">XENOCAPTIV_005118</name>
</gene>
<keyword evidence="2 5" id="KW-0812">Transmembrane</keyword>
<proteinExistence type="predicted"/>
<evidence type="ECO:0000256" key="4">
    <source>
        <dbReference type="ARBA" id="ARBA00023136"/>
    </source>
</evidence>
<keyword evidence="3 5" id="KW-1133">Transmembrane helix</keyword>